<name>A0ABM7GX92_CUTAC</name>
<feature type="transmembrane region" description="Helical" evidence="7">
    <location>
        <begin position="92"/>
        <end position="116"/>
    </location>
</feature>
<evidence type="ECO:0000256" key="3">
    <source>
        <dbReference type="ARBA" id="ARBA00022475"/>
    </source>
</evidence>
<evidence type="ECO:0000256" key="6">
    <source>
        <dbReference type="ARBA" id="ARBA00023136"/>
    </source>
</evidence>
<gene>
    <name evidence="9" type="ORF">CacPP4_05960</name>
</gene>
<feature type="transmembrane region" description="Helical" evidence="7">
    <location>
        <begin position="204"/>
        <end position="227"/>
    </location>
</feature>
<feature type="domain" description="ABC transmembrane type-1" evidence="8">
    <location>
        <begin position="93"/>
        <end position="281"/>
    </location>
</feature>
<evidence type="ECO:0000256" key="1">
    <source>
        <dbReference type="ARBA" id="ARBA00004651"/>
    </source>
</evidence>
<dbReference type="PROSITE" id="PS50928">
    <property type="entry name" value="ABC_TM1"/>
    <property type="match status" value="1"/>
</dbReference>
<dbReference type="Gene3D" id="1.10.3720.10">
    <property type="entry name" value="MetI-like"/>
    <property type="match status" value="1"/>
</dbReference>
<protein>
    <submittedName>
        <fullName evidence="9">ABC transporter permease</fullName>
    </submittedName>
</protein>
<feature type="transmembrane region" description="Helical" evidence="7">
    <location>
        <begin position="161"/>
        <end position="183"/>
    </location>
</feature>
<evidence type="ECO:0000256" key="7">
    <source>
        <dbReference type="RuleBase" id="RU363032"/>
    </source>
</evidence>
<keyword evidence="2 7" id="KW-0813">Transport</keyword>
<evidence type="ECO:0000256" key="4">
    <source>
        <dbReference type="ARBA" id="ARBA00022692"/>
    </source>
</evidence>
<dbReference type="CDD" id="cd06261">
    <property type="entry name" value="TM_PBP2"/>
    <property type="match status" value="1"/>
</dbReference>
<comment type="similarity">
    <text evidence="7">Belongs to the binding-protein-dependent transport system permease family.</text>
</comment>
<comment type="subcellular location">
    <subcellularLocation>
        <location evidence="1 7">Cell membrane</location>
        <topology evidence="1 7">Multi-pass membrane protein</topology>
    </subcellularLocation>
</comment>
<evidence type="ECO:0000313" key="10">
    <source>
        <dbReference type="Proteomes" id="UP000318594"/>
    </source>
</evidence>
<dbReference type="PANTHER" id="PTHR43744:SF3">
    <property type="entry name" value="LACTOSE TRANSPORT SYSTEM PERMEASE PROTEIN LACG"/>
    <property type="match status" value="1"/>
</dbReference>
<dbReference type="SUPFAM" id="SSF161098">
    <property type="entry name" value="MetI-like"/>
    <property type="match status" value="1"/>
</dbReference>
<feature type="transmembrane region" description="Helical" evidence="7">
    <location>
        <begin position="128"/>
        <end position="149"/>
    </location>
</feature>
<dbReference type="InterPro" id="IPR000515">
    <property type="entry name" value="MetI-like"/>
</dbReference>
<evidence type="ECO:0000256" key="5">
    <source>
        <dbReference type="ARBA" id="ARBA00022989"/>
    </source>
</evidence>
<dbReference type="EMBL" id="AP019723">
    <property type="protein sequence ID" value="BBK83981.1"/>
    <property type="molecule type" value="Genomic_DNA"/>
</dbReference>
<accession>A0ABM7GX92</accession>
<feature type="transmembrane region" description="Helical" evidence="7">
    <location>
        <begin position="34"/>
        <end position="56"/>
    </location>
</feature>
<keyword evidence="4 7" id="KW-0812">Transmembrane</keyword>
<proteinExistence type="inferred from homology"/>
<dbReference type="InterPro" id="IPR035906">
    <property type="entry name" value="MetI-like_sf"/>
</dbReference>
<reference evidence="9 10" key="1">
    <citation type="submission" date="2019-06" db="EMBL/GenBank/DDBJ databases">
        <title>Complete genome sequence of Cutibacterium acnes subsp. acnes NBRC 107605.</title>
        <authorList>
            <person name="Miura T."/>
            <person name="Furukawa M."/>
            <person name="Shimamura M."/>
            <person name="Ohyama Y."/>
            <person name="Yamazoe A."/>
            <person name="Kawasaki H."/>
        </authorList>
    </citation>
    <scope>NUCLEOTIDE SEQUENCE [LARGE SCALE GENOMIC DNA]</scope>
    <source>
        <strain evidence="9 10">NBRC 107605</strain>
    </source>
</reference>
<keyword evidence="10" id="KW-1185">Reference proteome</keyword>
<evidence type="ECO:0000259" key="8">
    <source>
        <dbReference type="PROSITE" id="PS50928"/>
    </source>
</evidence>
<keyword evidence="3" id="KW-1003">Cell membrane</keyword>
<keyword evidence="6 7" id="KW-0472">Membrane</keyword>
<dbReference type="Pfam" id="PF00528">
    <property type="entry name" value="BPD_transp_1"/>
    <property type="match status" value="1"/>
</dbReference>
<dbReference type="Proteomes" id="UP000318594">
    <property type="component" value="Chromosome"/>
</dbReference>
<dbReference type="PANTHER" id="PTHR43744">
    <property type="entry name" value="ABC TRANSPORTER PERMEASE PROTEIN MG189-RELATED-RELATED"/>
    <property type="match status" value="1"/>
</dbReference>
<feature type="transmembrane region" description="Helical" evidence="7">
    <location>
        <begin position="262"/>
        <end position="280"/>
    </location>
</feature>
<organism evidence="9 10">
    <name type="scientific">Cutibacterium acnes subsp. acnes</name>
    <dbReference type="NCBI Taxonomy" id="1734925"/>
    <lineage>
        <taxon>Bacteria</taxon>
        <taxon>Bacillati</taxon>
        <taxon>Actinomycetota</taxon>
        <taxon>Actinomycetes</taxon>
        <taxon>Propionibacteriales</taxon>
        <taxon>Propionibacteriaceae</taxon>
        <taxon>Cutibacterium</taxon>
    </lineage>
</organism>
<sequence>MTTSTVFPASSALCVRKRSINKSKFHGWGLFRHYIALLVVFVVLVSPVFLPLLGAFKSSGDPIYGKGATAFPQHWSLNAFGELFRTTDIVRYIANLFAVCGLNIVSALVFSSVCGYMLSRKGWPGRGVVTAVALSALIFPFESIMLSLYSQVRSFGFYDTIIGIWPPGMIGPFHVLLMRAAFLGIPDEIEDAAYIDGAGEVRRFFTIFLPQVKGSLVVGLTAFIFAWQDYLWPLLITQSSSNYTMMIGIAQLQSSFGTDYRIVLAGAITAVIPIFLVFLASQRYFFRGIEEGGLKF</sequence>
<keyword evidence="5 7" id="KW-1133">Transmembrane helix</keyword>
<evidence type="ECO:0000313" key="9">
    <source>
        <dbReference type="EMBL" id="BBK83981.1"/>
    </source>
</evidence>
<evidence type="ECO:0000256" key="2">
    <source>
        <dbReference type="ARBA" id="ARBA00022448"/>
    </source>
</evidence>